<keyword evidence="3" id="KW-0804">Transcription</keyword>
<evidence type="ECO:0000259" key="4">
    <source>
        <dbReference type="PROSITE" id="PS51000"/>
    </source>
</evidence>
<dbReference type="InterPro" id="IPR036390">
    <property type="entry name" value="WH_DNA-bd_sf"/>
</dbReference>
<dbReference type="Gene3D" id="1.10.10.10">
    <property type="entry name" value="Winged helix-like DNA-binding domain superfamily/Winged helix DNA-binding domain"/>
    <property type="match status" value="1"/>
</dbReference>
<evidence type="ECO:0000256" key="3">
    <source>
        <dbReference type="ARBA" id="ARBA00023163"/>
    </source>
</evidence>
<dbReference type="RefSeq" id="WP_075635276.1">
    <property type="nucleotide sequence ID" value="NZ_MKIO01000031.1"/>
</dbReference>
<dbReference type="Gene3D" id="3.40.50.1360">
    <property type="match status" value="1"/>
</dbReference>
<dbReference type="OrthoDB" id="31600at2"/>
<dbReference type="AlphaFoldDB" id="A0A1Q9AHM6"/>
<protein>
    <submittedName>
        <fullName evidence="5">DeoR family transcriptional regulator</fullName>
    </submittedName>
</protein>
<evidence type="ECO:0000313" key="6">
    <source>
        <dbReference type="Proteomes" id="UP000186143"/>
    </source>
</evidence>
<dbReference type="SUPFAM" id="SSF100950">
    <property type="entry name" value="NagB/RpiA/CoA transferase-like"/>
    <property type="match status" value="1"/>
</dbReference>
<dbReference type="InterPro" id="IPR050313">
    <property type="entry name" value="Carb_Metab_HTH_regulators"/>
</dbReference>
<dbReference type="SUPFAM" id="SSF46785">
    <property type="entry name" value="Winged helix' DNA-binding domain"/>
    <property type="match status" value="1"/>
</dbReference>
<dbReference type="EMBL" id="MKIO01000031">
    <property type="protein sequence ID" value="OLP54715.1"/>
    <property type="molecule type" value="Genomic_DNA"/>
</dbReference>
<organism evidence="5 6">
    <name type="scientific">Xaviernesmea rhizosphaerae</name>
    <dbReference type="NCBI Taxonomy" id="1672749"/>
    <lineage>
        <taxon>Bacteria</taxon>
        <taxon>Pseudomonadati</taxon>
        <taxon>Pseudomonadota</taxon>
        <taxon>Alphaproteobacteria</taxon>
        <taxon>Hyphomicrobiales</taxon>
        <taxon>Rhizobiaceae</taxon>
        <taxon>Rhizobium/Agrobacterium group</taxon>
        <taxon>Xaviernesmea</taxon>
    </lineage>
</organism>
<dbReference type="Pfam" id="PF08220">
    <property type="entry name" value="HTH_DeoR"/>
    <property type="match status" value="1"/>
</dbReference>
<name>A0A1Q9AHM6_9HYPH</name>
<dbReference type="GO" id="GO:0003700">
    <property type="term" value="F:DNA-binding transcription factor activity"/>
    <property type="evidence" value="ECO:0007669"/>
    <property type="project" value="InterPro"/>
</dbReference>
<dbReference type="InterPro" id="IPR018356">
    <property type="entry name" value="Tscrpt_reg_HTH_DeoR_CS"/>
</dbReference>
<reference evidence="5 6" key="1">
    <citation type="submission" date="2016-09" db="EMBL/GenBank/DDBJ databases">
        <title>Rhizobium sp. nov., a novel species isolated from the rice rhizosphere.</title>
        <authorList>
            <person name="Zhao J."/>
            <person name="Zhang X."/>
        </authorList>
    </citation>
    <scope>NUCLEOTIDE SEQUENCE [LARGE SCALE GENOMIC DNA]</scope>
    <source>
        <strain evidence="5 6">MH17</strain>
    </source>
</reference>
<dbReference type="InterPro" id="IPR014036">
    <property type="entry name" value="DeoR-like_C"/>
</dbReference>
<dbReference type="STRING" id="1672749.BJF92_12905"/>
<evidence type="ECO:0000256" key="2">
    <source>
        <dbReference type="ARBA" id="ARBA00023125"/>
    </source>
</evidence>
<feature type="domain" description="HTH deoR-type" evidence="4">
    <location>
        <begin position="18"/>
        <end position="73"/>
    </location>
</feature>
<dbReference type="Pfam" id="PF00455">
    <property type="entry name" value="DeoRC"/>
    <property type="match status" value="1"/>
</dbReference>
<keyword evidence="2" id="KW-0238">DNA-binding</keyword>
<gene>
    <name evidence="5" type="ORF">BJF92_12905</name>
</gene>
<sequence>MASERSATKTIEKPKFLAQVRQAAIVSELGRAGSVTVSELAQQLSVSEMTVRRDLVELEKDGRLIRTHGGAVKPDQAPAMARSDNFDGEEPAFDARLARNAALKRRIAATAAELAAGARSIALDVGTTTYFVAEALTPRPQAKLFTNSIRSAGQLSARGLETYLAGGRIRAEEMSTSGPSAVSQFETLWFDIAFVGVSGLTREGIYDYSFEETDMKRVYLTRSSRRVVLCDSTKFNRMSLVLVGGLLDFNTLICDEAPSDELQAALTRAGVDIIVAR</sequence>
<dbReference type="PRINTS" id="PR00037">
    <property type="entry name" value="HTHLACR"/>
</dbReference>
<dbReference type="PANTHER" id="PTHR30363:SF44">
    <property type="entry name" value="AGA OPERON TRANSCRIPTIONAL REPRESSOR-RELATED"/>
    <property type="match status" value="1"/>
</dbReference>
<comment type="caution">
    <text evidence="5">The sequence shown here is derived from an EMBL/GenBank/DDBJ whole genome shotgun (WGS) entry which is preliminary data.</text>
</comment>
<dbReference type="SMART" id="SM00420">
    <property type="entry name" value="HTH_DEOR"/>
    <property type="match status" value="1"/>
</dbReference>
<dbReference type="InterPro" id="IPR037171">
    <property type="entry name" value="NagB/RpiA_transferase-like"/>
</dbReference>
<dbReference type="PANTHER" id="PTHR30363">
    <property type="entry name" value="HTH-TYPE TRANSCRIPTIONAL REGULATOR SRLR-RELATED"/>
    <property type="match status" value="1"/>
</dbReference>
<dbReference type="PROSITE" id="PS00894">
    <property type="entry name" value="HTH_DEOR_1"/>
    <property type="match status" value="1"/>
</dbReference>
<dbReference type="SMART" id="SM01134">
    <property type="entry name" value="DeoRC"/>
    <property type="match status" value="1"/>
</dbReference>
<evidence type="ECO:0000313" key="5">
    <source>
        <dbReference type="EMBL" id="OLP54715.1"/>
    </source>
</evidence>
<dbReference type="InterPro" id="IPR001034">
    <property type="entry name" value="DeoR_HTH"/>
</dbReference>
<evidence type="ECO:0000256" key="1">
    <source>
        <dbReference type="ARBA" id="ARBA00023015"/>
    </source>
</evidence>
<keyword evidence="1" id="KW-0805">Transcription regulation</keyword>
<dbReference type="GO" id="GO:0003677">
    <property type="term" value="F:DNA binding"/>
    <property type="evidence" value="ECO:0007669"/>
    <property type="project" value="UniProtKB-KW"/>
</dbReference>
<dbReference type="PROSITE" id="PS51000">
    <property type="entry name" value="HTH_DEOR_2"/>
    <property type="match status" value="1"/>
</dbReference>
<dbReference type="Proteomes" id="UP000186143">
    <property type="component" value="Unassembled WGS sequence"/>
</dbReference>
<proteinExistence type="predicted"/>
<dbReference type="InterPro" id="IPR036388">
    <property type="entry name" value="WH-like_DNA-bd_sf"/>
</dbReference>
<accession>A0A1Q9AHM6</accession>